<comment type="caution">
    <text evidence="1">The sequence shown here is derived from an EMBL/GenBank/DDBJ whole genome shotgun (WGS) entry which is preliminary data.</text>
</comment>
<reference evidence="1 2" key="1">
    <citation type="submission" date="2023-07" db="EMBL/GenBank/DDBJ databases">
        <title>Comparative genomics of wheat-associated soil bacteria to identify genetic determinants of phenazine resistance.</title>
        <authorList>
            <person name="Mouncey N."/>
        </authorList>
    </citation>
    <scope>NUCLEOTIDE SEQUENCE [LARGE SCALE GENOMIC DNA]</scope>
    <source>
        <strain evidence="1 2">B2I6</strain>
    </source>
</reference>
<proteinExistence type="predicted"/>
<name>A0ABU0NFN4_STRRH</name>
<gene>
    <name evidence="1" type="ORF">QF030_000064</name>
</gene>
<keyword evidence="2" id="KW-1185">Reference proteome</keyword>
<organism evidence="1 2">
    <name type="scientific">Streptomyces rishiriensis</name>
    <dbReference type="NCBI Taxonomy" id="68264"/>
    <lineage>
        <taxon>Bacteria</taxon>
        <taxon>Bacillati</taxon>
        <taxon>Actinomycetota</taxon>
        <taxon>Actinomycetes</taxon>
        <taxon>Kitasatosporales</taxon>
        <taxon>Streptomycetaceae</taxon>
        <taxon>Streptomyces</taxon>
    </lineage>
</organism>
<evidence type="ECO:0000313" key="2">
    <source>
        <dbReference type="Proteomes" id="UP001230654"/>
    </source>
</evidence>
<sequence>MTSGGPVRAWTEQAPLAGWLQDFSDDGWWLDDGSLSCGSRSSGGAVGDGGKGLGAGAQRAAGGAHCLILAGLVPGGERYEHDVVLLEGP</sequence>
<dbReference type="Proteomes" id="UP001230654">
    <property type="component" value="Unassembled WGS sequence"/>
</dbReference>
<dbReference type="EMBL" id="JAUSWV010000001">
    <property type="protein sequence ID" value="MDQ0577886.1"/>
    <property type="molecule type" value="Genomic_DNA"/>
</dbReference>
<protein>
    <submittedName>
        <fullName evidence="1">Uncharacterized protein</fullName>
    </submittedName>
</protein>
<accession>A0ABU0NFN4</accession>
<evidence type="ECO:0000313" key="1">
    <source>
        <dbReference type="EMBL" id="MDQ0577886.1"/>
    </source>
</evidence>